<reference evidence="2 3" key="1">
    <citation type="submission" date="2023-09" db="EMBL/GenBank/DDBJ databases">
        <authorList>
            <person name="Rey-Velasco X."/>
        </authorList>
    </citation>
    <scope>NUCLEOTIDE SEQUENCE [LARGE SCALE GENOMIC DNA]</scope>
    <source>
        <strain evidence="2 3">P117</strain>
    </source>
</reference>
<gene>
    <name evidence="2" type="ORF">RM552_08860</name>
</gene>
<evidence type="ECO:0000313" key="2">
    <source>
        <dbReference type="EMBL" id="MDT0594948.1"/>
    </source>
</evidence>
<protein>
    <submittedName>
        <fullName evidence="2">RimK/LysX family protein</fullName>
    </submittedName>
</protein>
<dbReference type="PANTHER" id="PTHR38037:SF2">
    <property type="entry name" value="ATP-DEPENDENT ZINC PROTEASE DOMAIN-CONTAINING PROTEIN-RELATED"/>
    <property type="match status" value="1"/>
</dbReference>
<evidence type="ECO:0000313" key="3">
    <source>
        <dbReference type="Proteomes" id="UP001253545"/>
    </source>
</evidence>
<organism evidence="2 3">
    <name type="scientific">Glaciecola petra</name>
    <dbReference type="NCBI Taxonomy" id="3075602"/>
    <lineage>
        <taxon>Bacteria</taxon>
        <taxon>Pseudomonadati</taxon>
        <taxon>Pseudomonadota</taxon>
        <taxon>Gammaproteobacteria</taxon>
        <taxon>Alteromonadales</taxon>
        <taxon>Alteromonadaceae</taxon>
        <taxon>Glaciecola</taxon>
    </lineage>
</organism>
<dbReference type="Pfam" id="PF05618">
    <property type="entry name" value="Zn_protease"/>
    <property type="match status" value="1"/>
</dbReference>
<dbReference type="InterPro" id="IPR021109">
    <property type="entry name" value="Peptidase_aspartic_dom_sf"/>
</dbReference>
<proteinExistence type="predicted"/>
<accession>A0ABU2ZQP2</accession>
<dbReference type="PANTHER" id="PTHR38037">
    <property type="entry name" value="ZN_PROTEASE DOMAIN-CONTAINING PROTEIN"/>
    <property type="match status" value="1"/>
</dbReference>
<sequence length="147" mass="17042">MEYRQRNDKLVLGALEKCDLPELGIFNLVMRVDTGAATSSLHVENVEEYEKNDESWINFDIHPDVYDVEILTRHSCKVEAKRRVKSSTATRERRFVIETLLVIGDQSWPIKMTLTDRSEMTYMMLLGREAMSERVLVDPSKEFLVTA</sequence>
<dbReference type="InterPro" id="IPR008503">
    <property type="entry name" value="Asp_endopeptidase"/>
</dbReference>
<feature type="domain" description="Retropepsin-like aspartic endopeptidase" evidence="1">
    <location>
        <begin position="11"/>
        <end position="144"/>
    </location>
</feature>
<comment type="caution">
    <text evidence="2">The sequence shown here is derived from an EMBL/GenBank/DDBJ whole genome shotgun (WGS) entry which is preliminary data.</text>
</comment>
<dbReference type="Proteomes" id="UP001253545">
    <property type="component" value="Unassembled WGS sequence"/>
</dbReference>
<dbReference type="EMBL" id="JAVRHX010000002">
    <property type="protein sequence ID" value="MDT0594948.1"/>
    <property type="molecule type" value="Genomic_DNA"/>
</dbReference>
<dbReference type="Gene3D" id="2.40.70.10">
    <property type="entry name" value="Acid Proteases"/>
    <property type="match status" value="1"/>
</dbReference>
<evidence type="ECO:0000259" key="1">
    <source>
        <dbReference type="Pfam" id="PF05618"/>
    </source>
</evidence>
<name>A0ABU2ZQP2_9ALTE</name>
<keyword evidence="3" id="KW-1185">Reference proteome</keyword>
<dbReference type="SUPFAM" id="SSF50630">
    <property type="entry name" value="Acid proteases"/>
    <property type="match status" value="1"/>
</dbReference>
<dbReference type="RefSeq" id="WP_311368467.1">
    <property type="nucleotide sequence ID" value="NZ_JAVRHX010000002.1"/>
</dbReference>